<dbReference type="InterPro" id="IPR001208">
    <property type="entry name" value="MCM_dom"/>
</dbReference>
<dbReference type="GO" id="GO:0000727">
    <property type="term" value="P:double-strand break repair via break-induced replication"/>
    <property type="evidence" value="ECO:0007669"/>
    <property type="project" value="TreeGrafter"/>
</dbReference>
<dbReference type="PANTHER" id="PTHR11630:SF46">
    <property type="entry name" value="DNA REPLICATION LICENSING FACTOR MCM3-RELATED"/>
    <property type="match status" value="1"/>
</dbReference>
<dbReference type="Gene3D" id="3.30.1640.10">
    <property type="entry name" value="mini-chromosome maintenance (MCM) complex, chain A, domain 1"/>
    <property type="match status" value="1"/>
</dbReference>
<dbReference type="GO" id="GO:0017116">
    <property type="term" value="F:single-stranded DNA helicase activity"/>
    <property type="evidence" value="ECO:0007669"/>
    <property type="project" value="TreeGrafter"/>
</dbReference>
<evidence type="ECO:0000256" key="11">
    <source>
        <dbReference type="ARBA" id="ARBA00047995"/>
    </source>
</evidence>
<dbReference type="PRINTS" id="PR01659">
    <property type="entry name" value="MCMPROTEIN3"/>
</dbReference>
<dbReference type="InterPro" id="IPR000560">
    <property type="entry name" value="His_Pase_clade-2"/>
</dbReference>
<dbReference type="Proteomes" id="UP000183832">
    <property type="component" value="Unassembled WGS sequence"/>
</dbReference>
<feature type="compositionally biased region" description="Polar residues" evidence="13">
    <location>
        <begin position="704"/>
        <end position="713"/>
    </location>
</feature>
<dbReference type="SUPFAM" id="SSF52540">
    <property type="entry name" value="P-loop containing nucleoside triphosphate hydrolases"/>
    <property type="match status" value="1"/>
</dbReference>
<accession>A0A1J1HP53</accession>
<dbReference type="SMART" id="SM00382">
    <property type="entry name" value="AAA"/>
    <property type="match status" value="1"/>
</dbReference>
<evidence type="ECO:0000259" key="15">
    <source>
        <dbReference type="PROSITE" id="PS50051"/>
    </source>
</evidence>
<evidence type="ECO:0000256" key="8">
    <source>
        <dbReference type="ARBA" id="ARBA00022840"/>
    </source>
</evidence>
<evidence type="ECO:0000313" key="16">
    <source>
        <dbReference type="EMBL" id="CRK88001.1"/>
    </source>
</evidence>
<evidence type="ECO:0000256" key="7">
    <source>
        <dbReference type="ARBA" id="ARBA00022806"/>
    </source>
</evidence>
<gene>
    <name evidence="16" type="ORF">CLUMA_CG001787</name>
</gene>
<evidence type="ECO:0000313" key="17">
    <source>
        <dbReference type="Proteomes" id="UP000183832"/>
    </source>
</evidence>
<dbReference type="Gene3D" id="3.40.50.300">
    <property type="entry name" value="P-loop containing nucleotide triphosphate hydrolases"/>
    <property type="match status" value="1"/>
</dbReference>
<dbReference type="InterPro" id="IPR027925">
    <property type="entry name" value="MCM_N"/>
</dbReference>
<comment type="similarity">
    <text evidence="2 12">Belongs to the MCM family.</text>
</comment>
<comment type="catalytic activity">
    <reaction evidence="11">
        <text>ATP + H2O = ADP + phosphate + H(+)</text>
        <dbReference type="Rhea" id="RHEA:13065"/>
        <dbReference type="ChEBI" id="CHEBI:15377"/>
        <dbReference type="ChEBI" id="CHEBI:15378"/>
        <dbReference type="ChEBI" id="CHEBI:30616"/>
        <dbReference type="ChEBI" id="CHEBI:43474"/>
        <dbReference type="ChEBI" id="CHEBI:456216"/>
        <dbReference type="EC" id="3.6.4.12"/>
    </reaction>
</comment>
<keyword evidence="5 12" id="KW-0547">Nucleotide-binding</keyword>
<evidence type="ECO:0000256" key="12">
    <source>
        <dbReference type="RuleBase" id="RU004070"/>
    </source>
</evidence>
<keyword evidence="14" id="KW-0812">Transmembrane</keyword>
<sequence>MTDNEQHLRDLQREYLDFLDDEEDQGIYTNQVKKMVSEESKRLLVNINDLRRKNPVRAQSLLNNAFEEQLAFSRALKDFVSSVQPGYSKVHEDFYVAFEGSFGNKHVTPRQLTSQFLGNLVCVEGIVVKVSLVRPKVVRSVHYCPATNKFIERKYTDATSFEAAPSSNVYPTKDEDGNLLETEYGLSVYKDHQSITIQEMPEKAPAGQLPRSVDIVCDDDLVDKCKPGDRVQIVGNFRCMPAKYGGYTNGIFRTILIANHVSLLSKESTANVSRDEINTCKKLAKRKDIFELLAKSLAPSIHGHEFVKKAILCLLLGGVEKNLPNGTRLRGDINVLLIGDPSVAKSQLLRYVLHTAPRAIPTTGRGSSGVGLTAAVTTDQETGERRLEAGAMVLADRGVVCIDEFDKMTDMDRTAIHEVMEQGRVTISKAGIHASLNARCSVLAAANPVYGRYDQYKTPMENIGMQDSLLSRFDLLFVMLDTIDSDLDNVISDHVVRMHRYRNPKEQDGEVLTWGDNTVDMLTTFNPELEDKETPVYEKYDPLLHGASRKASDQILAVEFMKKYISVVKCIKPKLSEPACELISNEYSRLRSQEMMESDVARTQPVTARTLETLIRLSTAHAKARMAKSVTAQDAKAAIELVQYAYFKKVLEKEKKKRRHNEDDSNDESEDEDMEDGVSASSESTKRSKRTKIHDPEQEDDLLDSSQPDSGDVTQRETITTPREPQQQEPSTSSSTASAITISDERLNLFKTGLNNIFRESRDSSLSVQRIVDYIFRHGDRTPVEPYPNDPYKDPSLWPVGFGQLTNTGKLQHFELGKWLRKRYNGLVGEKYSKNEMYVRSTDIDRALMSAESNLGGFFPPKGADIWNENLPWQPIPIHTMPEKQDDILAAKKSCPVYDYELKKLLKSAEFKAFDKMFSPVYKYLSKYSGKKINSLQSVQNIYSCLHIEEIYNFTLPEWTKKVYPDQLYSISGLSFAVKTYTPLLARLKSGPLLKEILTHFKNKTIKKIEQNYWVYSAHDTTVANMLNTLGLFKKMGYHNPPYTAMVMFELRKYENDYQVQVFYKNTTADPEPLELPGCGTSCPLDKMFEIYKPVLPVKLADECALSLLQMPLNVNVDDSISVTGIFLFITLMLLAGIFVLYIATVYKRRDYISQDKWNQIDQWN</sequence>
<dbReference type="SUPFAM" id="SSF50249">
    <property type="entry name" value="Nucleic acid-binding proteins"/>
    <property type="match status" value="1"/>
</dbReference>
<keyword evidence="8 12" id="KW-0067">ATP-binding</keyword>
<keyword evidence="4" id="KW-0235">DNA replication</keyword>
<dbReference type="PRINTS" id="PR01657">
    <property type="entry name" value="MCMFAMILY"/>
</dbReference>
<evidence type="ECO:0000256" key="2">
    <source>
        <dbReference type="ARBA" id="ARBA00008010"/>
    </source>
</evidence>
<evidence type="ECO:0000256" key="13">
    <source>
        <dbReference type="SAM" id="MobiDB-lite"/>
    </source>
</evidence>
<reference evidence="16 17" key="1">
    <citation type="submission" date="2015-04" db="EMBL/GenBank/DDBJ databases">
        <authorList>
            <person name="Syromyatnikov M.Y."/>
            <person name="Popov V.N."/>
        </authorList>
    </citation>
    <scope>NUCLEOTIDE SEQUENCE [LARGE SCALE GENOMIC DNA]</scope>
</reference>
<dbReference type="InterPro" id="IPR031327">
    <property type="entry name" value="MCM"/>
</dbReference>
<keyword evidence="7" id="KW-0347">Helicase</keyword>
<dbReference type="SMART" id="SM00350">
    <property type="entry name" value="MCM"/>
    <property type="match status" value="1"/>
</dbReference>
<evidence type="ECO:0000256" key="1">
    <source>
        <dbReference type="ARBA" id="ARBA00004123"/>
    </source>
</evidence>
<feature type="compositionally biased region" description="Low complexity" evidence="13">
    <location>
        <begin position="717"/>
        <end position="740"/>
    </location>
</feature>
<dbReference type="CDD" id="cd07061">
    <property type="entry name" value="HP_HAP_like"/>
    <property type="match status" value="1"/>
</dbReference>
<dbReference type="EC" id="3.6.4.12" evidence="3"/>
<dbReference type="Pfam" id="PF00328">
    <property type="entry name" value="His_Phos_2"/>
    <property type="match status" value="1"/>
</dbReference>
<evidence type="ECO:0000256" key="10">
    <source>
        <dbReference type="ARBA" id="ARBA00023242"/>
    </source>
</evidence>
<evidence type="ECO:0000256" key="5">
    <source>
        <dbReference type="ARBA" id="ARBA00022741"/>
    </source>
</evidence>
<dbReference type="Pfam" id="PF00493">
    <property type="entry name" value="MCM"/>
    <property type="match status" value="1"/>
</dbReference>
<evidence type="ECO:0000256" key="6">
    <source>
        <dbReference type="ARBA" id="ARBA00022801"/>
    </source>
</evidence>
<dbReference type="InterPro" id="IPR018525">
    <property type="entry name" value="MCM_CS"/>
</dbReference>
<dbReference type="EMBL" id="CVRI01000006">
    <property type="protein sequence ID" value="CRK88001.1"/>
    <property type="molecule type" value="Genomic_DNA"/>
</dbReference>
<dbReference type="FunFam" id="2.20.28.10:FF:000008">
    <property type="entry name" value="DNA helicase"/>
    <property type="match status" value="1"/>
</dbReference>
<dbReference type="GO" id="GO:0016791">
    <property type="term" value="F:phosphatase activity"/>
    <property type="evidence" value="ECO:0007669"/>
    <property type="project" value="UniProtKB-ARBA"/>
</dbReference>
<dbReference type="Gene3D" id="2.20.28.10">
    <property type="match status" value="1"/>
</dbReference>
<organism evidence="16 17">
    <name type="scientific">Clunio marinus</name>
    <dbReference type="NCBI Taxonomy" id="568069"/>
    <lineage>
        <taxon>Eukaryota</taxon>
        <taxon>Metazoa</taxon>
        <taxon>Ecdysozoa</taxon>
        <taxon>Arthropoda</taxon>
        <taxon>Hexapoda</taxon>
        <taxon>Insecta</taxon>
        <taxon>Pterygota</taxon>
        <taxon>Neoptera</taxon>
        <taxon>Endopterygota</taxon>
        <taxon>Diptera</taxon>
        <taxon>Nematocera</taxon>
        <taxon>Chironomoidea</taxon>
        <taxon>Chironomidae</taxon>
        <taxon>Clunio</taxon>
    </lineage>
</organism>
<dbReference type="InterPro" id="IPR029033">
    <property type="entry name" value="His_PPase_superfam"/>
</dbReference>
<dbReference type="SUPFAM" id="SSF53254">
    <property type="entry name" value="Phosphoglycerate mutase-like"/>
    <property type="match status" value="1"/>
</dbReference>
<feature type="domain" description="MCM C-terminal AAA(+) ATPase" evidence="15">
    <location>
        <begin position="289"/>
        <end position="495"/>
    </location>
</feature>
<dbReference type="GO" id="GO:0005634">
    <property type="term" value="C:nucleus"/>
    <property type="evidence" value="ECO:0007669"/>
    <property type="project" value="UniProtKB-SubCell"/>
</dbReference>
<dbReference type="OrthoDB" id="1882346at2759"/>
<keyword evidence="17" id="KW-1185">Reference proteome</keyword>
<dbReference type="InterPro" id="IPR008046">
    <property type="entry name" value="Mcm3"/>
</dbReference>
<dbReference type="CDD" id="cd17754">
    <property type="entry name" value="MCM3"/>
    <property type="match status" value="1"/>
</dbReference>
<dbReference type="GO" id="GO:0016887">
    <property type="term" value="F:ATP hydrolysis activity"/>
    <property type="evidence" value="ECO:0007669"/>
    <property type="project" value="RHEA"/>
</dbReference>
<dbReference type="AlphaFoldDB" id="A0A1J1HP53"/>
<evidence type="ECO:0000256" key="3">
    <source>
        <dbReference type="ARBA" id="ARBA00012551"/>
    </source>
</evidence>
<dbReference type="GO" id="GO:0006271">
    <property type="term" value="P:DNA strand elongation involved in DNA replication"/>
    <property type="evidence" value="ECO:0007669"/>
    <property type="project" value="TreeGrafter"/>
</dbReference>
<dbReference type="GO" id="GO:0005524">
    <property type="term" value="F:ATP binding"/>
    <property type="evidence" value="ECO:0007669"/>
    <property type="project" value="UniProtKB-KW"/>
</dbReference>
<feature type="transmembrane region" description="Helical" evidence="14">
    <location>
        <begin position="1126"/>
        <end position="1147"/>
    </location>
</feature>
<feature type="compositionally biased region" description="Acidic residues" evidence="13">
    <location>
        <begin position="664"/>
        <end position="676"/>
    </location>
</feature>
<comment type="subcellular location">
    <subcellularLocation>
        <location evidence="1">Nucleus</location>
    </subcellularLocation>
</comment>
<dbReference type="Gene3D" id="2.40.50.140">
    <property type="entry name" value="Nucleic acid-binding proteins"/>
    <property type="match status" value="1"/>
</dbReference>
<dbReference type="STRING" id="568069.A0A1J1HP53"/>
<feature type="region of interest" description="Disordered" evidence="13">
    <location>
        <begin position="654"/>
        <end position="740"/>
    </location>
</feature>
<keyword evidence="6" id="KW-0378">Hydrolase</keyword>
<dbReference type="PROSITE" id="PS50051">
    <property type="entry name" value="MCM_2"/>
    <property type="match status" value="1"/>
</dbReference>
<dbReference type="InterPro" id="IPR041562">
    <property type="entry name" value="MCM_lid"/>
</dbReference>
<evidence type="ECO:0000256" key="14">
    <source>
        <dbReference type="SAM" id="Phobius"/>
    </source>
</evidence>
<dbReference type="InterPro" id="IPR012340">
    <property type="entry name" value="NA-bd_OB-fold"/>
</dbReference>
<dbReference type="PANTHER" id="PTHR11630">
    <property type="entry name" value="DNA REPLICATION LICENSING FACTOR MCM FAMILY MEMBER"/>
    <property type="match status" value="1"/>
</dbReference>
<keyword evidence="9 12" id="KW-0238">DNA-binding</keyword>
<dbReference type="Gene3D" id="3.40.50.1240">
    <property type="entry name" value="Phosphoglycerate mutase-like"/>
    <property type="match status" value="1"/>
</dbReference>
<name>A0A1J1HP53_9DIPT</name>
<dbReference type="GO" id="GO:1902975">
    <property type="term" value="P:mitotic DNA replication initiation"/>
    <property type="evidence" value="ECO:0007669"/>
    <property type="project" value="TreeGrafter"/>
</dbReference>
<dbReference type="InterPro" id="IPR003593">
    <property type="entry name" value="AAA+_ATPase"/>
</dbReference>
<dbReference type="GO" id="GO:0003697">
    <property type="term" value="F:single-stranded DNA binding"/>
    <property type="evidence" value="ECO:0007669"/>
    <property type="project" value="TreeGrafter"/>
</dbReference>
<dbReference type="GO" id="GO:0042555">
    <property type="term" value="C:MCM complex"/>
    <property type="evidence" value="ECO:0007669"/>
    <property type="project" value="InterPro"/>
</dbReference>
<dbReference type="PROSITE" id="PS00847">
    <property type="entry name" value="MCM_1"/>
    <property type="match status" value="1"/>
</dbReference>
<evidence type="ECO:0000256" key="4">
    <source>
        <dbReference type="ARBA" id="ARBA00022705"/>
    </source>
</evidence>
<proteinExistence type="inferred from homology"/>
<protein>
    <recommendedName>
        <fullName evidence="3">DNA helicase</fullName>
        <ecNumber evidence="3">3.6.4.12</ecNumber>
    </recommendedName>
</protein>
<dbReference type="Pfam" id="PF17207">
    <property type="entry name" value="MCM_OB"/>
    <property type="match status" value="1"/>
</dbReference>
<dbReference type="InterPro" id="IPR027417">
    <property type="entry name" value="P-loop_NTPase"/>
</dbReference>
<keyword evidence="10" id="KW-0539">Nucleus</keyword>
<dbReference type="FunFam" id="3.30.1640.10:FF:000002">
    <property type="entry name" value="DNA helicase"/>
    <property type="match status" value="1"/>
</dbReference>
<dbReference type="Pfam" id="PF17855">
    <property type="entry name" value="MCM_lid"/>
    <property type="match status" value="1"/>
</dbReference>
<dbReference type="InterPro" id="IPR033762">
    <property type="entry name" value="MCM_OB"/>
</dbReference>
<keyword evidence="14" id="KW-1133">Transmembrane helix</keyword>
<dbReference type="Pfam" id="PF14551">
    <property type="entry name" value="MCM_N"/>
    <property type="match status" value="1"/>
</dbReference>
<evidence type="ECO:0000256" key="9">
    <source>
        <dbReference type="ARBA" id="ARBA00023125"/>
    </source>
</evidence>
<keyword evidence="14" id="KW-0472">Membrane</keyword>